<dbReference type="InterPro" id="IPR032001">
    <property type="entry name" value="SAWADEE_dom"/>
</dbReference>
<evidence type="ECO:0000259" key="2">
    <source>
        <dbReference type="Pfam" id="PF16719"/>
    </source>
</evidence>
<reference evidence="3" key="1">
    <citation type="submission" date="2015-07" db="EMBL/GenBank/DDBJ databases">
        <title>Transcriptome Assembly of Anthurium amnicola.</title>
        <authorList>
            <person name="Suzuki J."/>
        </authorList>
    </citation>
    <scope>NUCLEOTIDE SEQUENCE</scope>
</reference>
<dbReference type="AlphaFoldDB" id="A0A1D1YG09"/>
<dbReference type="PANTHER" id="PTHR36384">
    <property type="entry name" value="SAWADEE PROTEIN"/>
    <property type="match status" value="1"/>
</dbReference>
<feature type="compositionally biased region" description="Basic and acidic residues" evidence="1">
    <location>
        <begin position="227"/>
        <end position="236"/>
    </location>
</feature>
<dbReference type="Pfam" id="PF16719">
    <property type="entry name" value="SAWADEE"/>
    <property type="match status" value="1"/>
</dbReference>
<dbReference type="PANTHER" id="PTHR36384:SF1">
    <property type="entry name" value="SAWADEE PROTEIN"/>
    <property type="match status" value="1"/>
</dbReference>
<feature type="region of interest" description="Disordered" evidence="1">
    <location>
        <begin position="195"/>
        <end position="241"/>
    </location>
</feature>
<feature type="domain" description="SAWADEE" evidence="2">
    <location>
        <begin position="19"/>
        <end position="165"/>
    </location>
</feature>
<name>A0A1D1YG09_9ARAE</name>
<evidence type="ECO:0000256" key="1">
    <source>
        <dbReference type="SAM" id="MobiDB-lite"/>
    </source>
</evidence>
<organism evidence="3">
    <name type="scientific">Anthurium amnicola</name>
    <dbReference type="NCBI Taxonomy" id="1678845"/>
    <lineage>
        <taxon>Eukaryota</taxon>
        <taxon>Viridiplantae</taxon>
        <taxon>Streptophyta</taxon>
        <taxon>Embryophyta</taxon>
        <taxon>Tracheophyta</taxon>
        <taxon>Spermatophyta</taxon>
        <taxon>Magnoliopsida</taxon>
        <taxon>Liliopsida</taxon>
        <taxon>Araceae</taxon>
        <taxon>Pothoideae</taxon>
        <taxon>Potheae</taxon>
        <taxon>Anthurium</taxon>
    </lineage>
</organism>
<accession>A0A1D1YG09</accession>
<dbReference type="GO" id="GO:0003682">
    <property type="term" value="F:chromatin binding"/>
    <property type="evidence" value="ECO:0007669"/>
    <property type="project" value="InterPro"/>
</dbReference>
<evidence type="ECO:0000313" key="3">
    <source>
        <dbReference type="EMBL" id="JAT53578.1"/>
    </source>
</evidence>
<dbReference type="EMBL" id="GDJX01014358">
    <property type="protein sequence ID" value="JAT53578.1"/>
    <property type="molecule type" value="Transcribed_RNA"/>
</dbReference>
<sequence>MPPKRATGVVAAPRPSEAYEFRAREDDAWYGVRLRAEHRGGPGVPPEHFLRVMYSNFAEVWDETFRAGSFSDEAALEEFSRRFRPPSVQLQDRQCRVVIEGMTVCASHVFGDADVRFYDAIVEEVCFSDHKIIEGEQLCTCTFVLLWQHGPNAGRKTTTGIEHVCLLQQRGTEIDPVLGFFLDMSRKNIKSSKQNNVSVGCGETHHATAKNEPNRSDSKFLGTRSSQKLDKTKETFSGRSSIPSPRIGQDIDLGGHFPKKSIHSNACFYFILIENLEKDLLPQAIVDFIYRRTSIFSQAHVSPSLMSESYTRGAIFLETEEKADRLLSFLRNPKQIVVSSRGRPWVIAGRKLKCGSAGLILKSEGQLPNKPEEYYEIKVVHAGTKEFAKAKSLQELFTEFHDHIQCLHRRLASEEMKLLQSFHAT</sequence>
<proteinExistence type="predicted"/>
<gene>
    <name evidence="3" type="ORF">g.55911</name>
</gene>
<protein>
    <recommendedName>
        <fullName evidence="2">SAWADEE domain-containing protein</fullName>
    </recommendedName>
</protein>